<evidence type="ECO:0000256" key="1">
    <source>
        <dbReference type="ARBA" id="ARBA00004395"/>
    </source>
</evidence>
<comment type="function">
    <text evidence="7">Probably involved in maintaining Golgi structure.</text>
</comment>
<keyword evidence="5 10" id="KW-0175">Coiled coil</keyword>
<sequence>MEKFGMNFGGGPSKKDLLEIIETQKKQLLQYQTRLKDVVRAYKSLLKEKEALEASIKVLSVSHEADVGLAGVQPQGLTFPDSVDDRCSTHSEDSTGTAASLDTAASLTSTKGEFGIEDDRLARGPPPLKLEEASGSESGVSCSSGDGPSGGGEVDKRLHQLKTQLATLTSSLATVTQEKSRMEASYLADKKKMKQDLEDASKKAEEERGRLEGELKGLQEQIAETKARLITQQHDRAQEQSDHALMLRELQKLLQEERAQRQDLELRLEETREALAGRAYAAGQMEGFELQTKQLTREVEELKGELQALRDEKNQPDPRLKELQEEAACLKSHFQAQLQQEMRKVIIFISFKCESFNLKWLLRWLIGKESTCQWKRFWRYGFDPWVRKIPWSRKLQPTPVFLPGKPYRQRSLTAVAEDQLRQQSQLEEQRVVALENQISQVSELLGTYEKAKQKDQLAIQKLKERILQLDLENKTLALAASSRSPLDSHGEESSLDVNVLKDKMEKLKRLLQVAARKSQVTLDVEKLCDLEIMPSSEAADGEKATALYYQQELKQLKEEFERYKMRAQVVLKSKNVKDGNLGKELEEAREQLAELKEKYISLRLSCEELERQHQQEAEGWKQELARLQHGHRQELERSQLDFRDRTLKLEEELHKQRDRALAVLAEKDLELEQLRSVALSSGLPGRRSPVGGAGPRDQADTSPPDSLTQALQLAAVSEPTFFLYAEQLARKEVEITSLRKQKHRLEVEVHRLRDRLLEEGERHREEVGALQSHIAKHSRDQSREGANLEYLKNIIYRFLTLPDTLGRQQTLTAILTILHFSPEEKQAIMRLPVGGGWWPSGKR</sequence>
<keyword evidence="6" id="KW-0472">Membrane</keyword>
<dbReference type="GeneTree" id="ENSGT00940000153772"/>
<dbReference type="VGNC" id="VGNC:29280">
    <property type="gene designation" value="GCC1"/>
</dbReference>
<feature type="compositionally biased region" description="Basic and acidic residues" evidence="11">
    <location>
        <begin position="83"/>
        <end position="93"/>
    </location>
</feature>
<dbReference type="Reactome" id="R-BTA-6811440">
    <property type="pathway name" value="Retrograde transport at the Trans-Golgi-Network"/>
</dbReference>
<gene>
    <name evidence="13 15" type="primary">GCC1</name>
</gene>
<protein>
    <recommendedName>
        <fullName evidence="8">GRIP and coiled-coil domain-containing protein 1</fullName>
    </recommendedName>
    <alternativeName>
        <fullName evidence="9">Golgi coiled-coil protein 1</fullName>
    </alternativeName>
</protein>
<dbReference type="Gene3D" id="1.10.220.60">
    <property type="entry name" value="GRIP domain"/>
    <property type="match status" value="1"/>
</dbReference>
<dbReference type="AlphaFoldDB" id="E1BJZ4"/>
<dbReference type="GO" id="GO:0000139">
    <property type="term" value="C:Golgi membrane"/>
    <property type="evidence" value="ECO:0007669"/>
    <property type="project" value="UniProtKB-SubCell"/>
</dbReference>
<keyword evidence="4" id="KW-0333">Golgi apparatus</keyword>
<feature type="region of interest" description="Disordered" evidence="11">
    <location>
        <begin position="81"/>
        <end position="155"/>
    </location>
</feature>
<dbReference type="Bgee" id="ENSBTAG00000003102">
    <property type="expression patterns" value="Expressed in oocyte and 104 other cell types or tissues"/>
</dbReference>
<evidence type="ECO:0000256" key="3">
    <source>
        <dbReference type="ARBA" id="ARBA00022490"/>
    </source>
</evidence>
<feature type="compositionally biased region" description="Low complexity" evidence="11">
    <location>
        <begin position="135"/>
        <end position="146"/>
    </location>
</feature>
<feature type="coiled-coil region" evidence="10">
    <location>
        <begin position="728"/>
        <end position="755"/>
    </location>
</feature>
<comment type="subcellular location">
    <subcellularLocation>
        <location evidence="2">Cytoplasm</location>
    </subcellularLocation>
    <subcellularLocation>
        <location evidence="1">Golgi apparatus membrane</location>
        <topology evidence="1">Peripheral membrane protein</topology>
    </subcellularLocation>
</comment>
<dbReference type="PaxDb" id="9913-ENSBTAP00000004036"/>
<evidence type="ECO:0000259" key="12">
    <source>
        <dbReference type="PROSITE" id="PS50913"/>
    </source>
</evidence>
<dbReference type="OrthoDB" id="9898580at2759"/>
<dbReference type="Pfam" id="PF01465">
    <property type="entry name" value="GRIP"/>
    <property type="match status" value="1"/>
</dbReference>
<dbReference type="Proteomes" id="UP000009136">
    <property type="component" value="Chromosome 4"/>
</dbReference>
<dbReference type="FunFam" id="1.10.220.60:FF:000005">
    <property type="entry name" value="GRIP and coiled-coil domain-containing protein 1"/>
    <property type="match status" value="1"/>
</dbReference>
<name>E1BJZ4_BOVIN</name>
<keyword evidence="14" id="KW-1185">Reference proteome</keyword>
<dbReference type="PANTHER" id="PTHR23157">
    <property type="entry name" value="GRIP AND COILED-COIL DOMAIN-CONTAINING PROTEIN 1"/>
    <property type="match status" value="1"/>
</dbReference>
<dbReference type="eggNOG" id="ENOG502QQ2S">
    <property type="taxonomic scope" value="Eukaryota"/>
</dbReference>
<evidence type="ECO:0000256" key="8">
    <source>
        <dbReference type="ARBA" id="ARBA00073150"/>
    </source>
</evidence>
<proteinExistence type="predicted"/>
<feature type="compositionally biased region" description="Low complexity" evidence="11">
    <location>
        <begin position="94"/>
        <end position="110"/>
    </location>
</feature>
<evidence type="ECO:0000256" key="10">
    <source>
        <dbReference type="SAM" id="Coils"/>
    </source>
</evidence>
<evidence type="ECO:0000256" key="7">
    <source>
        <dbReference type="ARBA" id="ARBA00055375"/>
    </source>
</evidence>
<feature type="coiled-coil region" evidence="10">
    <location>
        <begin position="417"/>
        <end position="517"/>
    </location>
</feature>
<dbReference type="InterPro" id="IPR000237">
    <property type="entry name" value="GRIP_dom"/>
</dbReference>
<dbReference type="VEuPathDB" id="HostDB:ENSBTAG00000003102"/>
<dbReference type="FunCoup" id="E1BJZ4">
    <property type="interactions" value="3566"/>
</dbReference>
<feature type="coiled-coil region" evidence="10">
    <location>
        <begin position="158"/>
        <end position="340"/>
    </location>
</feature>
<evidence type="ECO:0000256" key="6">
    <source>
        <dbReference type="ARBA" id="ARBA00023136"/>
    </source>
</evidence>
<dbReference type="SMART" id="SM00755">
    <property type="entry name" value="Grip"/>
    <property type="match status" value="1"/>
</dbReference>
<dbReference type="InterPro" id="IPR051952">
    <property type="entry name" value="Golgi-autophagy_related"/>
</dbReference>
<organism evidence="13 14">
    <name type="scientific">Bos taurus</name>
    <name type="common">Bovine</name>
    <dbReference type="NCBI Taxonomy" id="9913"/>
    <lineage>
        <taxon>Eukaryota</taxon>
        <taxon>Metazoa</taxon>
        <taxon>Chordata</taxon>
        <taxon>Craniata</taxon>
        <taxon>Vertebrata</taxon>
        <taxon>Euteleostomi</taxon>
        <taxon>Mammalia</taxon>
        <taxon>Eutheria</taxon>
        <taxon>Laurasiatheria</taxon>
        <taxon>Artiodactyla</taxon>
        <taxon>Ruminantia</taxon>
        <taxon>Pecora</taxon>
        <taxon>Bovidae</taxon>
        <taxon>Bovinae</taxon>
        <taxon>Bos</taxon>
    </lineage>
</organism>
<keyword evidence="3" id="KW-0963">Cytoplasm</keyword>
<evidence type="ECO:0000256" key="5">
    <source>
        <dbReference type="ARBA" id="ARBA00023054"/>
    </source>
</evidence>
<dbReference type="PROSITE" id="PS50913">
    <property type="entry name" value="GRIP"/>
    <property type="match status" value="1"/>
</dbReference>
<dbReference type="HOGENOM" id="CLU_020679_0_0_1"/>
<dbReference type="PANTHER" id="PTHR23157:SF25">
    <property type="entry name" value="GRIP AND COILED-COIL DOMAIN-CONTAINING PROTEIN 1"/>
    <property type="match status" value="1"/>
</dbReference>
<dbReference type="Ensembl" id="ENSBTAT00000004036.4">
    <property type="protein sequence ID" value="ENSBTAP00000004036.3"/>
    <property type="gene ID" value="ENSBTAG00000003102.4"/>
</dbReference>
<feature type="coiled-coil region" evidence="10">
    <location>
        <begin position="546"/>
        <end position="612"/>
    </location>
</feature>
<dbReference type="GO" id="GO:0005794">
    <property type="term" value="C:Golgi apparatus"/>
    <property type="evidence" value="ECO:0000318"/>
    <property type="project" value="GO_Central"/>
</dbReference>
<reference evidence="13" key="2">
    <citation type="submission" date="2025-08" db="UniProtKB">
        <authorList>
            <consortium name="Ensembl"/>
        </authorList>
    </citation>
    <scope>IDENTIFICATION</scope>
    <source>
        <strain evidence="13">Hereford</strain>
    </source>
</reference>
<evidence type="ECO:0000313" key="14">
    <source>
        <dbReference type="Proteomes" id="UP000009136"/>
    </source>
</evidence>
<accession>E1BJZ4</accession>
<reference evidence="13" key="1">
    <citation type="submission" date="2018-03" db="EMBL/GenBank/DDBJ databases">
        <title>ARS-UCD1.2.</title>
        <authorList>
            <person name="Rosen B.D."/>
            <person name="Bickhart D.M."/>
            <person name="Koren S."/>
            <person name="Schnabel R.D."/>
            <person name="Hall R."/>
            <person name="Zimin A."/>
            <person name="Dreischer C."/>
            <person name="Schultheiss S."/>
            <person name="Schroeder S.G."/>
            <person name="Elsik C.G."/>
            <person name="Couldrey C."/>
            <person name="Liu G.E."/>
            <person name="Van Tassell C.P."/>
            <person name="Phillippy A.M."/>
            <person name="Smith T.P.L."/>
            <person name="Medrano J.F."/>
        </authorList>
    </citation>
    <scope>NUCLEOTIDE SEQUENCE [LARGE SCALE GENOMIC DNA]</scope>
    <source>
        <strain evidence="13">Hereford</strain>
    </source>
</reference>
<evidence type="ECO:0000313" key="15">
    <source>
        <dbReference type="VGNC" id="VGNC:29280"/>
    </source>
</evidence>
<feature type="region of interest" description="Disordered" evidence="11">
    <location>
        <begin position="680"/>
        <end position="707"/>
    </location>
</feature>
<reference evidence="13" key="3">
    <citation type="submission" date="2025-09" db="UniProtKB">
        <authorList>
            <consortium name="Ensembl"/>
        </authorList>
    </citation>
    <scope>IDENTIFICATION</scope>
    <source>
        <strain evidence="13">Hereford</strain>
    </source>
</reference>
<evidence type="ECO:0000256" key="9">
    <source>
        <dbReference type="ARBA" id="ARBA00076300"/>
    </source>
</evidence>
<evidence type="ECO:0000313" key="13">
    <source>
        <dbReference type="Ensembl" id="ENSBTAP00000004036.3"/>
    </source>
</evidence>
<feature type="domain" description="GRIP" evidence="12">
    <location>
        <begin position="781"/>
        <end position="831"/>
    </location>
</feature>
<evidence type="ECO:0000256" key="2">
    <source>
        <dbReference type="ARBA" id="ARBA00004496"/>
    </source>
</evidence>
<evidence type="ECO:0000256" key="4">
    <source>
        <dbReference type="ARBA" id="ARBA00023034"/>
    </source>
</evidence>
<dbReference type="STRING" id="9913.ENSBTAP00000004036"/>
<dbReference type="InParanoid" id="E1BJZ4"/>
<evidence type="ECO:0000256" key="11">
    <source>
        <dbReference type="SAM" id="MobiDB-lite"/>
    </source>
</evidence>